<feature type="region of interest" description="Disordered" evidence="1">
    <location>
        <begin position="1"/>
        <end position="96"/>
    </location>
</feature>
<sequence length="96" mass="10886">MLPNAIPVPSRKLPTTPTPSLHRIATAFDTPPSLQSSPTPCRAVPRRRPDLSEWRAEEERSRSGRRSGNPRESRRRLPPLPRRGTPNAAVPHSRRW</sequence>
<gene>
    <name evidence="2" type="ORF">EUGRSUZ_I00439</name>
</gene>
<dbReference type="InParanoid" id="A0A059AKZ4"/>
<organism evidence="2">
    <name type="scientific">Eucalyptus grandis</name>
    <name type="common">Flooded gum</name>
    <dbReference type="NCBI Taxonomy" id="71139"/>
    <lineage>
        <taxon>Eukaryota</taxon>
        <taxon>Viridiplantae</taxon>
        <taxon>Streptophyta</taxon>
        <taxon>Embryophyta</taxon>
        <taxon>Tracheophyta</taxon>
        <taxon>Spermatophyta</taxon>
        <taxon>Magnoliopsida</taxon>
        <taxon>eudicotyledons</taxon>
        <taxon>Gunneridae</taxon>
        <taxon>Pentapetalae</taxon>
        <taxon>rosids</taxon>
        <taxon>malvids</taxon>
        <taxon>Myrtales</taxon>
        <taxon>Myrtaceae</taxon>
        <taxon>Myrtoideae</taxon>
        <taxon>Eucalypteae</taxon>
        <taxon>Eucalyptus</taxon>
    </lineage>
</organism>
<reference evidence="2" key="1">
    <citation type="submission" date="2013-07" db="EMBL/GenBank/DDBJ databases">
        <title>The genome of Eucalyptus grandis.</title>
        <authorList>
            <person name="Schmutz J."/>
            <person name="Hayes R."/>
            <person name="Myburg A."/>
            <person name="Tuskan G."/>
            <person name="Grattapaglia D."/>
            <person name="Rokhsar D.S."/>
        </authorList>
    </citation>
    <scope>NUCLEOTIDE SEQUENCE</scope>
    <source>
        <tissue evidence="2">Leaf extractions</tissue>
    </source>
</reference>
<proteinExistence type="predicted"/>
<evidence type="ECO:0000313" key="2">
    <source>
        <dbReference type="EMBL" id="KCW54493.1"/>
    </source>
</evidence>
<evidence type="ECO:0000256" key="1">
    <source>
        <dbReference type="SAM" id="MobiDB-lite"/>
    </source>
</evidence>
<name>A0A059AKZ4_EUCGR</name>
<feature type="compositionally biased region" description="Basic and acidic residues" evidence="1">
    <location>
        <begin position="47"/>
        <end position="62"/>
    </location>
</feature>
<dbReference type="AlphaFoldDB" id="A0A059AKZ4"/>
<dbReference type="EMBL" id="KK198761">
    <property type="protein sequence ID" value="KCW54493.1"/>
    <property type="molecule type" value="Genomic_DNA"/>
</dbReference>
<accession>A0A059AKZ4</accession>
<protein>
    <submittedName>
        <fullName evidence="2">Uncharacterized protein</fullName>
    </submittedName>
</protein>
<dbReference type="Gramene" id="KCW54493">
    <property type="protein sequence ID" value="KCW54493"/>
    <property type="gene ID" value="EUGRSUZ_I00439"/>
</dbReference>